<dbReference type="AlphaFoldDB" id="A0A379G9Q3"/>
<gene>
    <name evidence="3" type="ORF">BC673_10145</name>
    <name evidence="4" type="ORF">NCTC13043_02116</name>
</gene>
<sequence>MKKIILSAAIMLASVGAYAQHAVGSINLQPKIGVNIANVTETKDTDPRVGLAAGLEAEYQVSDIFSLSAGAIYSMQGTKRDWENAGAKYTATTKLDYINVPILANVYVTKGLAVKLGVQPGFKVNAKYDTKATALGLAVKTSSEPDVKSVDFSIPVGISYEYANFQLDARYNWGLTKIYKHGDDKNSVFQITLGYKFDL</sequence>
<name>A0A379G9Q3_9BACT</name>
<reference evidence="4 6" key="2">
    <citation type="submission" date="2018-06" db="EMBL/GenBank/DDBJ databases">
        <authorList>
            <consortium name="Pathogen Informatics"/>
            <person name="Doyle S."/>
        </authorList>
    </citation>
    <scope>NUCLEOTIDE SEQUENCE [LARGE SCALE GENOMIC DNA]</scope>
    <source>
        <strain evidence="4 6">NCTC13043</strain>
    </source>
</reference>
<evidence type="ECO:0000259" key="2">
    <source>
        <dbReference type="Pfam" id="PF13568"/>
    </source>
</evidence>
<dbReference type="EMBL" id="UGTP01000002">
    <property type="protein sequence ID" value="SUC37626.1"/>
    <property type="molecule type" value="Genomic_DNA"/>
</dbReference>
<feature type="chain" id="PRO_5016590095" evidence="1">
    <location>
        <begin position="20"/>
        <end position="199"/>
    </location>
</feature>
<evidence type="ECO:0000313" key="3">
    <source>
        <dbReference type="EMBL" id="RAS48501.1"/>
    </source>
</evidence>
<proteinExistence type="predicted"/>
<dbReference type="Proteomes" id="UP000254235">
    <property type="component" value="Unassembled WGS sequence"/>
</dbReference>
<evidence type="ECO:0000313" key="5">
    <source>
        <dbReference type="Proteomes" id="UP000249852"/>
    </source>
</evidence>
<dbReference type="GeneID" id="78571754"/>
<dbReference type="RefSeq" id="WP_006046432.1">
    <property type="nucleotide sequence ID" value="NZ_CALBEW010000053.1"/>
</dbReference>
<feature type="domain" description="Outer membrane protein beta-barrel" evidence="2">
    <location>
        <begin position="19"/>
        <end position="179"/>
    </location>
</feature>
<dbReference type="Pfam" id="PF13568">
    <property type="entry name" value="OMP_b-brl_2"/>
    <property type="match status" value="1"/>
</dbReference>
<keyword evidence="1" id="KW-0732">Signal</keyword>
<dbReference type="InterPro" id="IPR025665">
    <property type="entry name" value="Beta-barrel_OMP_2"/>
</dbReference>
<reference evidence="3 5" key="1">
    <citation type="submission" date="2018-06" db="EMBL/GenBank/DDBJ databases">
        <title>Genomic Encyclopedia of Archaeal and Bacterial Type Strains, Phase II (KMG-II): from individual species to whole genera.</title>
        <authorList>
            <person name="Goeker M."/>
        </authorList>
    </citation>
    <scope>NUCLEOTIDE SEQUENCE [LARGE SCALE GENOMIC DNA]</scope>
    <source>
        <strain evidence="3 5">DSM 18710</strain>
    </source>
</reference>
<evidence type="ECO:0000256" key="1">
    <source>
        <dbReference type="SAM" id="SignalP"/>
    </source>
</evidence>
<accession>A0A379G9Q3</accession>
<dbReference type="Proteomes" id="UP000249852">
    <property type="component" value="Unassembled WGS sequence"/>
</dbReference>
<keyword evidence="5" id="KW-1185">Reference proteome</keyword>
<dbReference type="EMBL" id="QLTQ01000001">
    <property type="protein sequence ID" value="RAS48501.1"/>
    <property type="molecule type" value="Genomic_DNA"/>
</dbReference>
<evidence type="ECO:0000313" key="6">
    <source>
        <dbReference type="Proteomes" id="UP000254235"/>
    </source>
</evidence>
<dbReference type="Gene3D" id="2.40.160.20">
    <property type="match status" value="1"/>
</dbReference>
<dbReference type="OrthoDB" id="947434at2"/>
<protein>
    <submittedName>
        <fullName evidence="3">Outer membrane protein with beta-barrel domain</fullName>
    </submittedName>
</protein>
<feature type="signal peptide" evidence="1">
    <location>
        <begin position="1"/>
        <end position="19"/>
    </location>
</feature>
<organism evidence="4 6">
    <name type="scientific">Prevotella pallens</name>
    <dbReference type="NCBI Taxonomy" id="60133"/>
    <lineage>
        <taxon>Bacteria</taxon>
        <taxon>Pseudomonadati</taxon>
        <taxon>Bacteroidota</taxon>
        <taxon>Bacteroidia</taxon>
        <taxon>Bacteroidales</taxon>
        <taxon>Prevotellaceae</taxon>
        <taxon>Prevotella</taxon>
    </lineage>
</organism>
<evidence type="ECO:0000313" key="4">
    <source>
        <dbReference type="EMBL" id="SUC37626.1"/>
    </source>
</evidence>